<evidence type="ECO:0000256" key="3">
    <source>
        <dbReference type="ARBA" id="ARBA00022692"/>
    </source>
</evidence>
<keyword evidence="9" id="KW-1185">Reference proteome</keyword>
<comment type="subcellular location">
    <subcellularLocation>
        <location evidence="1">Cell membrane</location>
        <topology evidence="1">Multi-pass membrane protein</topology>
    </subcellularLocation>
</comment>
<dbReference type="PANTHER" id="PTHR42709:SF6">
    <property type="entry name" value="UNDECAPRENYL PHOSPHATE TRANSPORTER A"/>
    <property type="match status" value="1"/>
</dbReference>
<evidence type="ECO:0000313" key="8">
    <source>
        <dbReference type="EMBL" id="NGP78139.1"/>
    </source>
</evidence>
<evidence type="ECO:0000259" key="7">
    <source>
        <dbReference type="Pfam" id="PF09335"/>
    </source>
</evidence>
<feature type="transmembrane region" description="Helical" evidence="6">
    <location>
        <begin position="148"/>
        <end position="170"/>
    </location>
</feature>
<organism evidence="8 9">
    <name type="scientific">Halalkalibaculum roseum</name>
    <dbReference type="NCBI Taxonomy" id="2709311"/>
    <lineage>
        <taxon>Bacteria</taxon>
        <taxon>Pseudomonadati</taxon>
        <taxon>Balneolota</taxon>
        <taxon>Balneolia</taxon>
        <taxon>Balneolales</taxon>
        <taxon>Balneolaceae</taxon>
        <taxon>Halalkalibaculum</taxon>
    </lineage>
</organism>
<dbReference type="InterPro" id="IPR051311">
    <property type="entry name" value="DedA_domain"/>
</dbReference>
<dbReference type="EMBL" id="JAALLT010000006">
    <property type="protein sequence ID" value="NGP78139.1"/>
    <property type="molecule type" value="Genomic_DNA"/>
</dbReference>
<feature type="transmembrane region" description="Helical" evidence="6">
    <location>
        <begin position="59"/>
        <end position="79"/>
    </location>
</feature>
<keyword evidence="4 6" id="KW-1133">Transmembrane helix</keyword>
<dbReference type="GO" id="GO:0005886">
    <property type="term" value="C:plasma membrane"/>
    <property type="evidence" value="ECO:0007669"/>
    <property type="project" value="UniProtKB-SubCell"/>
</dbReference>
<keyword evidence="2" id="KW-1003">Cell membrane</keyword>
<dbReference type="InterPro" id="IPR032816">
    <property type="entry name" value="VTT_dom"/>
</dbReference>
<evidence type="ECO:0000256" key="1">
    <source>
        <dbReference type="ARBA" id="ARBA00004651"/>
    </source>
</evidence>
<protein>
    <submittedName>
        <fullName evidence="8">DedA family protein</fullName>
    </submittedName>
</protein>
<dbReference type="Proteomes" id="UP000473278">
    <property type="component" value="Unassembled WGS sequence"/>
</dbReference>
<dbReference type="PANTHER" id="PTHR42709">
    <property type="entry name" value="ALKALINE PHOSPHATASE LIKE PROTEIN"/>
    <property type="match status" value="1"/>
</dbReference>
<dbReference type="AlphaFoldDB" id="A0A6M1SSX2"/>
<feature type="transmembrane region" description="Helical" evidence="6">
    <location>
        <begin position="12"/>
        <end position="31"/>
    </location>
</feature>
<name>A0A6M1SSX2_9BACT</name>
<accession>A0A6M1SSX2</accession>
<evidence type="ECO:0000256" key="4">
    <source>
        <dbReference type="ARBA" id="ARBA00022989"/>
    </source>
</evidence>
<evidence type="ECO:0000256" key="5">
    <source>
        <dbReference type="ARBA" id="ARBA00023136"/>
    </source>
</evidence>
<proteinExistence type="predicted"/>
<reference evidence="8 9" key="1">
    <citation type="submission" date="2020-02" db="EMBL/GenBank/DDBJ databases">
        <title>Balneolaceae bacterium YR4-1, complete genome.</title>
        <authorList>
            <person name="Li Y."/>
            <person name="Wu S."/>
        </authorList>
    </citation>
    <scope>NUCLEOTIDE SEQUENCE [LARGE SCALE GENOMIC DNA]</scope>
    <source>
        <strain evidence="8 9">YR4-1</strain>
    </source>
</reference>
<evidence type="ECO:0000256" key="2">
    <source>
        <dbReference type="ARBA" id="ARBA00022475"/>
    </source>
</evidence>
<gene>
    <name evidence="8" type="ORF">G3570_15940</name>
</gene>
<sequence>MLEQFTQELIQWIQGLPPLSIYAVFFLVAYFENIVPPVPGDVLVAFGGYLAAESVIELLPVYILTTVASVIGFMTMYWLGSHWGAQIEEQRERFWLMRFIPLKYMNKVRNWMGKWGLGVVMANRFLAGTRSVISLTAGISHTAIPGTVLSSTVSSLLWNGILLGAGWIVHENWQIIGDYLSIYGRVILAIVVAFIIIKVLMARYRNKYQGKGEES</sequence>
<feature type="domain" description="VTT" evidence="7">
    <location>
        <begin position="38"/>
        <end position="167"/>
    </location>
</feature>
<comment type="caution">
    <text evidence="8">The sequence shown here is derived from an EMBL/GenBank/DDBJ whole genome shotgun (WGS) entry which is preliminary data.</text>
</comment>
<evidence type="ECO:0000256" key="6">
    <source>
        <dbReference type="SAM" id="Phobius"/>
    </source>
</evidence>
<dbReference type="Pfam" id="PF09335">
    <property type="entry name" value="VTT_dom"/>
    <property type="match status" value="1"/>
</dbReference>
<keyword evidence="5 6" id="KW-0472">Membrane</keyword>
<keyword evidence="3 6" id="KW-0812">Transmembrane</keyword>
<evidence type="ECO:0000313" key="9">
    <source>
        <dbReference type="Proteomes" id="UP000473278"/>
    </source>
</evidence>
<feature type="transmembrane region" description="Helical" evidence="6">
    <location>
        <begin position="182"/>
        <end position="201"/>
    </location>
</feature>